<dbReference type="InterPro" id="IPR002048">
    <property type="entry name" value="EF_hand_dom"/>
</dbReference>
<protein>
    <submittedName>
        <fullName evidence="2">Calcium-binding protein cml27</fullName>
    </submittedName>
</protein>
<dbReference type="AlphaFoldDB" id="A0AAW0L967"/>
<accession>A0AAW0L967</accession>
<dbReference type="SUPFAM" id="SSF47473">
    <property type="entry name" value="EF-hand"/>
    <property type="match status" value="1"/>
</dbReference>
<dbReference type="InterPro" id="IPR011992">
    <property type="entry name" value="EF-hand-dom_pair"/>
</dbReference>
<dbReference type="PROSITE" id="PS50222">
    <property type="entry name" value="EF_HAND_2"/>
    <property type="match status" value="1"/>
</dbReference>
<name>A0AAW0L967_QUESU</name>
<keyword evidence="3" id="KW-1185">Reference proteome</keyword>
<feature type="domain" description="EF-hand" evidence="1">
    <location>
        <begin position="23"/>
        <end position="58"/>
    </location>
</feature>
<evidence type="ECO:0000313" key="3">
    <source>
        <dbReference type="Proteomes" id="UP000237347"/>
    </source>
</evidence>
<evidence type="ECO:0000259" key="1">
    <source>
        <dbReference type="PROSITE" id="PS50222"/>
    </source>
</evidence>
<sequence>MVVNEASHRKLSAVFSSLDSSFFDQDELCHVMDEFNFNHDGFISLIEFVAFCYSNSEDGRAFKLHDVFKLYDQD</sequence>
<comment type="caution">
    <text evidence="2">The sequence shown here is derived from an EMBL/GenBank/DDBJ whole genome shotgun (WGS) entry which is preliminary data.</text>
</comment>
<evidence type="ECO:0000313" key="2">
    <source>
        <dbReference type="EMBL" id="KAK7847226.1"/>
    </source>
</evidence>
<reference evidence="2 3" key="1">
    <citation type="journal article" date="2018" name="Sci. Data">
        <title>The draft genome sequence of cork oak.</title>
        <authorList>
            <person name="Ramos A.M."/>
            <person name="Usie A."/>
            <person name="Barbosa P."/>
            <person name="Barros P.M."/>
            <person name="Capote T."/>
            <person name="Chaves I."/>
            <person name="Simoes F."/>
            <person name="Abreu I."/>
            <person name="Carrasquinho I."/>
            <person name="Faro C."/>
            <person name="Guimaraes J.B."/>
            <person name="Mendonca D."/>
            <person name="Nobrega F."/>
            <person name="Rodrigues L."/>
            <person name="Saibo N.J.M."/>
            <person name="Varela M.C."/>
            <person name="Egas C."/>
            <person name="Matos J."/>
            <person name="Miguel C.M."/>
            <person name="Oliveira M.M."/>
            <person name="Ricardo C.P."/>
            <person name="Goncalves S."/>
        </authorList>
    </citation>
    <scope>NUCLEOTIDE SEQUENCE [LARGE SCALE GENOMIC DNA]</scope>
    <source>
        <strain evidence="3">cv. HL8</strain>
    </source>
</reference>
<dbReference type="Proteomes" id="UP000237347">
    <property type="component" value="Unassembled WGS sequence"/>
</dbReference>
<proteinExistence type="predicted"/>
<dbReference type="EMBL" id="PKMF04000144">
    <property type="protein sequence ID" value="KAK7847226.1"/>
    <property type="molecule type" value="Genomic_DNA"/>
</dbReference>
<organism evidence="2 3">
    <name type="scientific">Quercus suber</name>
    <name type="common">Cork oak</name>
    <dbReference type="NCBI Taxonomy" id="58331"/>
    <lineage>
        <taxon>Eukaryota</taxon>
        <taxon>Viridiplantae</taxon>
        <taxon>Streptophyta</taxon>
        <taxon>Embryophyta</taxon>
        <taxon>Tracheophyta</taxon>
        <taxon>Spermatophyta</taxon>
        <taxon>Magnoliopsida</taxon>
        <taxon>eudicotyledons</taxon>
        <taxon>Gunneridae</taxon>
        <taxon>Pentapetalae</taxon>
        <taxon>rosids</taxon>
        <taxon>fabids</taxon>
        <taxon>Fagales</taxon>
        <taxon>Fagaceae</taxon>
        <taxon>Quercus</taxon>
    </lineage>
</organism>
<dbReference type="GO" id="GO:0005509">
    <property type="term" value="F:calcium ion binding"/>
    <property type="evidence" value="ECO:0007669"/>
    <property type="project" value="InterPro"/>
</dbReference>
<dbReference type="Gene3D" id="1.10.238.10">
    <property type="entry name" value="EF-hand"/>
    <property type="match status" value="1"/>
</dbReference>
<gene>
    <name evidence="2" type="primary">CML27_5</name>
    <name evidence="2" type="ORF">CFP56_006955</name>
</gene>